<protein>
    <submittedName>
        <fullName evidence="1">Uncharacterized protein</fullName>
    </submittedName>
</protein>
<comment type="caution">
    <text evidence="1">The sequence shown here is derived from an EMBL/GenBank/DDBJ whole genome shotgun (WGS) entry which is preliminary data.</text>
</comment>
<dbReference type="Proteomes" id="UP001234297">
    <property type="component" value="Chromosome 2"/>
</dbReference>
<proteinExistence type="predicted"/>
<keyword evidence="2" id="KW-1185">Reference proteome</keyword>
<reference evidence="1 2" key="1">
    <citation type="journal article" date="2022" name="Hortic Res">
        <title>A haplotype resolved chromosomal level avocado genome allows analysis of novel avocado genes.</title>
        <authorList>
            <person name="Nath O."/>
            <person name="Fletcher S.J."/>
            <person name="Hayward A."/>
            <person name="Shaw L.M."/>
            <person name="Masouleh A.K."/>
            <person name="Furtado A."/>
            <person name="Henry R.J."/>
            <person name="Mitter N."/>
        </authorList>
    </citation>
    <scope>NUCLEOTIDE SEQUENCE [LARGE SCALE GENOMIC DNA]</scope>
    <source>
        <strain evidence="2">cv. Hass</strain>
    </source>
</reference>
<accession>A0ACC2MBF4</accession>
<dbReference type="EMBL" id="CM056810">
    <property type="protein sequence ID" value="KAJ8643122.1"/>
    <property type="molecule type" value="Genomic_DNA"/>
</dbReference>
<evidence type="ECO:0000313" key="2">
    <source>
        <dbReference type="Proteomes" id="UP001234297"/>
    </source>
</evidence>
<name>A0ACC2MBF4_PERAE</name>
<organism evidence="1 2">
    <name type="scientific">Persea americana</name>
    <name type="common">Avocado</name>
    <dbReference type="NCBI Taxonomy" id="3435"/>
    <lineage>
        <taxon>Eukaryota</taxon>
        <taxon>Viridiplantae</taxon>
        <taxon>Streptophyta</taxon>
        <taxon>Embryophyta</taxon>
        <taxon>Tracheophyta</taxon>
        <taxon>Spermatophyta</taxon>
        <taxon>Magnoliopsida</taxon>
        <taxon>Magnoliidae</taxon>
        <taxon>Laurales</taxon>
        <taxon>Lauraceae</taxon>
        <taxon>Persea</taxon>
    </lineage>
</organism>
<evidence type="ECO:0000313" key="1">
    <source>
        <dbReference type="EMBL" id="KAJ8643122.1"/>
    </source>
</evidence>
<gene>
    <name evidence="1" type="ORF">MRB53_004870</name>
</gene>
<sequence length="149" mass="16301">MKLLVVTIVLGVLYKELTAVLGDIGTATSYGPPYIPTKCYGRSQEQFPPANMFVAVSDGLWDNGAACGRKYRLKCLSGNNKPCKDQTIDVQVVDACSKNPCQSNLVLSKDAFAAISRIPDAKINIEYIQYVVFSMKFLCVHACFSAYDA</sequence>